<comment type="caution">
    <text evidence="2">The sequence shown here is derived from an EMBL/GenBank/DDBJ whole genome shotgun (WGS) entry which is preliminary data.</text>
</comment>
<evidence type="ECO:0000313" key="3">
    <source>
        <dbReference type="Proteomes" id="UP001150942"/>
    </source>
</evidence>
<reference evidence="2" key="2">
    <citation type="journal article" date="2023" name="IMA Fungus">
        <title>Comparative genomic study of the Penicillium genus elucidates a diverse pangenome and 15 lateral gene transfer events.</title>
        <authorList>
            <person name="Petersen C."/>
            <person name="Sorensen T."/>
            <person name="Nielsen M.R."/>
            <person name="Sondergaard T.E."/>
            <person name="Sorensen J.L."/>
            <person name="Fitzpatrick D.A."/>
            <person name="Frisvad J.C."/>
            <person name="Nielsen K.L."/>
        </authorList>
    </citation>
    <scope>NUCLEOTIDE SEQUENCE</scope>
    <source>
        <strain evidence="2">IBT 20477</strain>
    </source>
</reference>
<keyword evidence="3" id="KW-1185">Reference proteome</keyword>
<evidence type="ECO:0000256" key="1">
    <source>
        <dbReference type="SAM" id="MobiDB-lite"/>
    </source>
</evidence>
<proteinExistence type="predicted"/>
<dbReference type="Proteomes" id="UP001150942">
    <property type="component" value="Unassembled WGS sequence"/>
</dbReference>
<reference evidence="2" key="1">
    <citation type="submission" date="2022-11" db="EMBL/GenBank/DDBJ databases">
        <authorList>
            <person name="Petersen C."/>
        </authorList>
    </citation>
    <scope>NUCLEOTIDE SEQUENCE</scope>
    <source>
        <strain evidence="2">IBT 20477</strain>
    </source>
</reference>
<accession>A0A9W9N6E4</accession>
<name>A0A9W9N6E4_9EURO</name>
<dbReference type="EMBL" id="JAPQKQ010000001">
    <property type="protein sequence ID" value="KAJ5214012.1"/>
    <property type="molecule type" value="Genomic_DNA"/>
</dbReference>
<feature type="region of interest" description="Disordered" evidence="1">
    <location>
        <begin position="119"/>
        <end position="141"/>
    </location>
</feature>
<dbReference type="OrthoDB" id="4358598at2759"/>
<feature type="compositionally biased region" description="Basic and acidic residues" evidence="1">
    <location>
        <begin position="130"/>
        <end position="141"/>
    </location>
</feature>
<organism evidence="2 3">
    <name type="scientific">Penicillium cf. viridicatum</name>
    <dbReference type="NCBI Taxonomy" id="2972119"/>
    <lineage>
        <taxon>Eukaryota</taxon>
        <taxon>Fungi</taxon>
        <taxon>Dikarya</taxon>
        <taxon>Ascomycota</taxon>
        <taxon>Pezizomycotina</taxon>
        <taxon>Eurotiomycetes</taxon>
        <taxon>Eurotiomycetidae</taxon>
        <taxon>Eurotiales</taxon>
        <taxon>Aspergillaceae</taxon>
        <taxon>Penicillium</taxon>
    </lineage>
</organism>
<dbReference type="AlphaFoldDB" id="A0A9W9N6E4"/>
<sequence>MNFVRGQPAYEWYLTQDKSTAEGAWPDMTRNANNEWIVYPGEKWCRYPGCLYLTTFGDTNKLKYYINKKYMNTGDTMARSSGGSPSLALLREANDDFYEKMSMRLKYVFNSCDYFEYFSEEESEEDNEEDSNHGRDSDTEE</sequence>
<gene>
    <name evidence="2" type="ORF">N7449_001181</name>
</gene>
<evidence type="ECO:0000313" key="2">
    <source>
        <dbReference type="EMBL" id="KAJ5214012.1"/>
    </source>
</evidence>
<feature type="compositionally biased region" description="Acidic residues" evidence="1">
    <location>
        <begin position="119"/>
        <end position="129"/>
    </location>
</feature>
<protein>
    <submittedName>
        <fullName evidence="2">Uncharacterized protein</fullName>
    </submittedName>
</protein>